<dbReference type="EMBL" id="BPVZ01000124">
    <property type="protein sequence ID" value="GKV37793.1"/>
    <property type="molecule type" value="Genomic_DNA"/>
</dbReference>
<comment type="caution">
    <text evidence="2">The sequence shown here is derived from an EMBL/GenBank/DDBJ whole genome shotgun (WGS) entry which is preliminary data.</text>
</comment>
<dbReference type="Proteomes" id="UP001054252">
    <property type="component" value="Unassembled WGS sequence"/>
</dbReference>
<evidence type="ECO:0000259" key="1">
    <source>
        <dbReference type="Pfam" id="PF03109"/>
    </source>
</evidence>
<reference evidence="2 3" key="1">
    <citation type="journal article" date="2021" name="Commun. Biol.">
        <title>The genome of Shorea leprosula (Dipterocarpaceae) highlights the ecological relevance of drought in aseasonal tropical rainforests.</title>
        <authorList>
            <person name="Ng K.K.S."/>
            <person name="Kobayashi M.J."/>
            <person name="Fawcett J.A."/>
            <person name="Hatakeyama M."/>
            <person name="Paape T."/>
            <person name="Ng C.H."/>
            <person name="Ang C.C."/>
            <person name="Tnah L.H."/>
            <person name="Lee C.T."/>
            <person name="Nishiyama T."/>
            <person name="Sese J."/>
            <person name="O'Brien M.J."/>
            <person name="Copetti D."/>
            <person name="Mohd Noor M.I."/>
            <person name="Ong R.C."/>
            <person name="Putra M."/>
            <person name="Sireger I.Z."/>
            <person name="Indrioko S."/>
            <person name="Kosugi Y."/>
            <person name="Izuno A."/>
            <person name="Isagi Y."/>
            <person name="Lee S.L."/>
            <person name="Shimizu K.K."/>
        </authorList>
    </citation>
    <scope>NUCLEOTIDE SEQUENCE [LARGE SCALE GENOMIC DNA]</scope>
    <source>
        <strain evidence="2">214</strain>
    </source>
</reference>
<organism evidence="2 3">
    <name type="scientific">Rubroshorea leprosula</name>
    <dbReference type="NCBI Taxonomy" id="152421"/>
    <lineage>
        <taxon>Eukaryota</taxon>
        <taxon>Viridiplantae</taxon>
        <taxon>Streptophyta</taxon>
        <taxon>Embryophyta</taxon>
        <taxon>Tracheophyta</taxon>
        <taxon>Spermatophyta</taxon>
        <taxon>Magnoliopsida</taxon>
        <taxon>eudicotyledons</taxon>
        <taxon>Gunneridae</taxon>
        <taxon>Pentapetalae</taxon>
        <taxon>rosids</taxon>
        <taxon>malvids</taxon>
        <taxon>Malvales</taxon>
        <taxon>Dipterocarpaceae</taxon>
        <taxon>Rubroshorea</taxon>
    </lineage>
</organism>
<name>A0AAV5LK31_9ROSI</name>
<evidence type="ECO:0000313" key="3">
    <source>
        <dbReference type="Proteomes" id="UP001054252"/>
    </source>
</evidence>
<dbReference type="InterPro" id="IPR004147">
    <property type="entry name" value="ABC1_dom"/>
</dbReference>
<dbReference type="CDD" id="cd05121">
    <property type="entry name" value="ABC1_ADCK3-like"/>
    <property type="match status" value="1"/>
</dbReference>
<feature type="domain" description="ABC1 atypical kinase-like" evidence="1">
    <location>
        <begin position="89"/>
        <end position="235"/>
    </location>
</feature>
<dbReference type="PANTHER" id="PTHR43173">
    <property type="entry name" value="ABC1 FAMILY PROTEIN"/>
    <property type="match status" value="1"/>
</dbReference>
<dbReference type="GO" id="GO:0005794">
    <property type="term" value="C:Golgi apparatus"/>
    <property type="evidence" value="ECO:0007669"/>
    <property type="project" value="TreeGrafter"/>
</dbReference>
<dbReference type="InterPro" id="IPR011009">
    <property type="entry name" value="Kinase-like_dom_sf"/>
</dbReference>
<dbReference type="AlphaFoldDB" id="A0AAV5LK31"/>
<sequence length="239" mass="27876">MGWGNIYRRRLKVFTLAVVIYLDYKSVQQRQKWMNKSKRTAFWQKAHERNARRLLNLIIELEGLWVKLGQYLSTRADVLPEAYISLLKQLQDSLPPRPLREVCHTIQKELGKNMDELFMDFVKDPLATASIAQVHRATLIDGREVVVKVQHEGIKEIILEDLKNAKSIVDWIAWAEPQFNFNPMIDEWCKEAPKELDFNNEAENTRTVSRNLGCKKLHEDNKSSNQVDVLIPEVIQVLL</sequence>
<keyword evidence="3" id="KW-1185">Reference proteome</keyword>
<evidence type="ECO:0000313" key="2">
    <source>
        <dbReference type="EMBL" id="GKV37793.1"/>
    </source>
</evidence>
<dbReference type="SUPFAM" id="SSF56112">
    <property type="entry name" value="Protein kinase-like (PK-like)"/>
    <property type="match status" value="1"/>
</dbReference>
<dbReference type="InterPro" id="IPR051130">
    <property type="entry name" value="Mito_struct-func_regulator"/>
</dbReference>
<dbReference type="Pfam" id="PF03109">
    <property type="entry name" value="ABC1"/>
    <property type="match status" value="1"/>
</dbReference>
<gene>
    <name evidence="2" type="ORF">SLEP1_g45778</name>
</gene>
<dbReference type="GO" id="GO:0005783">
    <property type="term" value="C:endoplasmic reticulum"/>
    <property type="evidence" value="ECO:0007669"/>
    <property type="project" value="TreeGrafter"/>
</dbReference>
<accession>A0AAV5LK31</accession>
<proteinExistence type="predicted"/>
<protein>
    <recommendedName>
        <fullName evidence="1">ABC1 atypical kinase-like domain-containing protein</fullName>
    </recommendedName>
</protein>
<dbReference type="PANTHER" id="PTHR43173:SF3">
    <property type="entry name" value="ABC1 FAMILY PROTEIN"/>
    <property type="match status" value="1"/>
</dbReference>